<comment type="caution">
    <text evidence="1">The sequence shown here is derived from an EMBL/GenBank/DDBJ whole genome shotgun (WGS) entry which is preliminary data.</text>
</comment>
<protein>
    <submittedName>
        <fullName evidence="1">DHH family phosphoesterase</fullName>
    </submittedName>
</protein>
<evidence type="ECO:0000313" key="1">
    <source>
        <dbReference type="EMBL" id="MCJ2378126.1"/>
    </source>
</evidence>
<dbReference type="RefSeq" id="WP_244358409.1">
    <property type="nucleotide sequence ID" value="NZ_JAJNNZ010000013.1"/>
</dbReference>
<accession>A0A9X1WDN4</accession>
<dbReference type="InterPro" id="IPR038763">
    <property type="entry name" value="DHH_sf"/>
</dbReference>
<proteinExistence type="predicted"/>
<dbReference type="Proteomes" id="UP001139488">
    <property type="component" value="Unassembled WGS sequence"/>
</dbReference>
<dbReference type="EMBL" id="JAJNNZ010000013">
    <property type="protein sequence ID" value="MCJ2378126.1"/>
    <property type="molecule type" value="Genomic_DNA"/>
</dbReference>
<sequence length="332" mass="36537">MHYDVFNGDADGIIALLQLRLNEPRKSQLITGVKRDIQLLERVPKDDVSSVTVLDVSLDRNSVALEQLLDAKVPVTYIDHHLASLLPRSEYLTSHIDLSATTCTSLIVNRLLKGEFQNWAIAAAYGDNLVDVAIRLSKASGHSEEQDKQLKQLGKLINYNGYGESLDDLHFHPMALYQKLLAYHDPFDVIADQSSPYHQLVEGYQCDLLAVEQAETLYQSSILEVCLLPDSSSSRRIIGEYSNQLVRQQPDKAHIILSKRTANGEKDEPQYTLSLRAPLSQPHSAGAICSVFVSGGGREIAAGINTLSLSGLNDVIALTEKTYLNGPVQTSG</sequence>
<reference evidence="1" key="1">
    <citation type="submission" date="2021-11" db="EMBL/GenBank/DDBJ databases">
        <title>Vibrio ZSDE26 sp. nov. and Vibrio ZSDZ34 sp. nov., isolated from coastal seawater in Qingdao.</title>
        <authorList>
            <person name="Zhang P."/>
        </authorList>
    </citation>
    <scope>NUCLEOTIDE SEQUENCE</scope>
    <source>
        <strain evidence="1">ZSDZ34</strain>
    </source>
</reference>
<name>A0A9X1WDN4_9VIBR</name>
<dbReference type="SUPFAM" id="SSF64182">
    <property type="entry name" value="DHH phosphoesterases"/>
    <property type="match status" value="1"/>
</dbReference>
<organism evidence="1 2">
    <name type="scientific">Vibrio gelatinilyticus</name>
    <dbReference type="NCBI Taxonomy" id="2893468"/>
    <lineage>
        <taxon>Bacteria</taxon>
        <taxon>Pseudomonadati</taxon>
        <taxon>Pseudomonadota</taxon>
        <taxon>Gammaproteobacteria</taxon>
        <taxon>Vibrionales</taxon>
        <taxon>Vibrionaceae</taxon>
        <taxon>Vibrio</taxon>
    </lineage>
</organism>
<dbReference type="AlphaFoldDB" id="A0A9X1WDN4"/>
<keyword evidence="2" id="KW-1185">Reference proteome</keyword>
<evidence type="ECO:0000313" key="2">
    <source>
        <dbReference type="Proteomes" id="UP001139488"/>
    </source>
</evidence>
<gene>
    <name evidence="1" type="ORF">LNL84_14955</name>
</gene>